<dbReference type="PRINTS" id="PR00237">
    <property type="entry name" value="GPCRRHODOPSN"/>
</dbReference>
<comment type="caution">
    <text evidence="12">The sequence shown here is derived from an EMBL/GenBank/DDBJ whole genome shotgun (WGS) entry which is preliminary data.</text>
</comment>
<accession>A0AAN9TQL5</accession>
<organism evidence="12 13">
    <name type="scientific">Parthenolecanium corni</name>
    <dbReference type="NCBI Taxonomy" id="536013"/>
    <lineage>
        <taxon>Eukaryota</taxon>
        <taxon>Metazoa</taxon>
        <taxon>Ecdysozoa</taxon>
        <taxon>Arthropoda</taxon>
        <taxon>Hexapoda</taxon>
        <taxon>Insecta</taxon>
        <taxon>Pterygota</taxon>
        <taxon>Neoptera</taxon>
        <taxon>Paraneoptera</taxon>
        <taxon>Hemiptera</taxon>
        <taxon>Sternorrhyncha</taxon>
        <taxon>Coccoidea</taxon>
        <taxon>Coccidae</taxon>
        <taxon>Parthenolecanium</taxon>
    </lineage>
</organism>
<dbReference type="AlphaFoldDB" id="A0AAN9TQL5"/>
<comment type="subcellular location">
    <subcellularLocation>
        <location evidence="1">Membrane</location>
        <topology evidence="1">Multi-pass membrane protein</topology>
    </subcellularLocation>
</comment>
<keyword evidence="13" id="KW-1185">Reference proteome</keyword>
<evidence type="ECO:0000256" key="6">
    <source>
        <dbReference type="ARBA" id="ARBA00023136"/>
    </source>
</evidence>
<dbReference type="InterPro" id="IPR017452">
    <property type="entry name" value="GPCR_Rhodpsn_7TM"/>
</dbReference>
<dbReference type="Proteomes" id="UP001367676">
    <property type="component" value="Unassembled WGS sequence"/>
</dbReference>
<dbReference type="PANTHER" id="PTHR24243">
    <property type="entry name" value="G-PROTEIN COUPLED RECEPTOR"/>
    <property type="match status" value="1"/>
</dbReference>
<feature type="domain" description="G-protein coupled receptors family 1 profile" evidence="11">
    <location>
        <begin position="147"/>
        <end position="360"/>
    </location>
</feature>
<sequence length="583" mass="65586">MFGCHNRILQSQNFTPQWHVYRHIGCAIIGLGNPTIGNTTCIPTNPTIGHPTVMRCRSTNLESVSSIHVGCPIIGFSNPTIGCPIIGLGNPTIGHPTCYTMNATLGHPTVIAMSGTDSGMRFVRPKNRCGIADDRTWQSYNRPRLYSYVFGEVSCILQGFASESATNATVLTITAFTIERYVAICHPFMSQTVSKLSRAVKHIIIIWLMALCLAIPQAVQFGVVNVSGRVECTVIPSVMDHAFEISSLVFFVIPMCVISVLYIMIGFRLRSSKLMKQASPGNFRTRQITKNQSRVIRMLVAVVVAFIICWAPFHAQRLLAIYGLRSAHHPSSTVLFLYTVLTYVSGILYYLSATINPILYNIMSNRFRRAFKLTFGHLCRCCISKQKRNNHLIRCRSCRTCRLNHHFQHSGTPRSSMSHKEEIPLRNSHHQNGVLKKAPSFEEDHAIDLKPTSLLSPSESSGKSEKIKKERSPILVIKAKLNAIKELSSPSKIMRHEFRSMEELSESKFTETEFLTHHEQLERSYLYVEPRAISSTLAPPVIALREKGLYKELAMSRNIRRSSDLGEFYAAEDQRDSVDLLPR</sequence>
<dbReference type="InterPro" id="IPR000276">
    <property type="entry name" value="GPCR_Rhodpsn"/>
</dbReference>
<evidence type="ECO:0000313" key="13">
    <source>
        <dbReference type="Proteomes" id="UP001367676"/>
    </source>
</evidence>
<evidence type="ECO:0000256" key="2">
    <source>
        <dbReference type="ARBA" id="ARBA00010663"/>
    </source>
</evidence>
<feature type="transmembrane region" description="Helical" evidence="10">
    <location>
        <begin position="199"/>
        <end position="219"/>
    </location>
</feature>
<feature type="transmembrane region" description="Helical" evidence="10">
    <location>
        <begin position="245"/>
        <end position="267"/>
    </location>
</feature>
<evidence type="ECO:0000256" key="4">
    <source>
        <dbReference type="ARBA" id="ARBA00022989"/>
    </source>
</evidence>
<keyword evidence="5 9" id="KW-0297">G-protein coupled receptor</keyword>
<feature type="transmembrane region" description="Helical" evidence="10">
    <location>
        <begin position="335"/>
        <end position="359"/>
    </location>
</feature>
<proteinExistence type="inferred from homology"/>
<evidence type="ECO:0000256" key="1">
    <source>
        <dbReference type="ARBA" id="ARBA00004141"/>
    </source>
</evidence>
<evidence type="ECO:0000256" key="10">
    <source>
        <dbReference type="SAM" id="Phobius"/>
    </source>
</evidence>
<name>A0AAN9TQL5_9HEMI</name>
<protein>
    <recommendedName>
        <fullName evidence="11">G-protein coupled receptors family 1 profile domain-containing protein</fullName>
    </recommendedName>
</protein>
<dbReference type="EMBL" id="JBBCAQ010000006">
    <property type="protein sequence ID" value="KAK7603082.1"/>
    <property type="molecule type" value="Genomic_DNA"/>
</dbReference>
<dbReference type="Gene3D" id="1.20.1070.10">
    <property type="entry name" value="Rhodopsin 7-helix transmembrane proteins"/>
    <property type="match status" value="1"/>
</dbReference>
<dbReference type="PROSITE" id="PS50262">
    <property type="entry name" value="G_PROTEIN_RECEP_F1_2"/>
    <property type="match status" value="1"/>
</dbReference>
<reference evidence="12 13" key="1">
    <citation type="submission" date="2024-03" db="EMBL/GenBank/DDBJ databases">
        <title>Adaptation during the transition from Ophiocordyceps entomopathogen to insect associate is accompanied by gene loss and intensified selection.</title>
        <authorList>
            <person name="Ward C.M."/>
            <person name="Onetto C.A."/>
            <person name="Borneman A.R."/>
        </authorList>
    </citation>
    <scope>NUCLEOTIDE SEQUENCE [LARGE SCALE GENOMIC DNA]</scope>
    <source>
        <strain evidence="12">AWRI1</strain>
        <tissue evidence="12">Single Adult Female</tissue>
    </source>
</reference>
<evidence type="ECO:0000313" key="12">
    <source>
        <dbReference type="EMBL" id="KAK7603082.1"/>
    </source>
</evidence>
<dbReference type="GO" id="GO:0008188">
    <property type="term" value="F:neuropeptide receptor activity"/>
    <property type="evidence" value="ECO:0007669"/>
    <property type="project" value="TreeGrafter"/>
</dbReference>
<keyword evidence="3 9" id="KW-0812">Transmembrane</keyword>
<dbReference type="Pfam" id="PF00001">
    <property type="entry name" value="7tm_1"/>
    <property type="match status" value="1"/>
</dbReference>
<dbReference type="SUPFAM" id="SSF81321">
    <property type="entry name" value="Family A G protein-coupled receptor-like"/>
    <property type="match status" value="1"/>
</dbReference>
<evidence type="ECO:0000256" key="9">
    <source>
        <dbReference type="RuleBase" id="RU000688"/>
    </source>
</evidence>
<gene>
    <name evidence="12" type="ORF">V9T40_003081</name>
</gene>
<evidence type="ECO:0000256" key="3">
    <source>
        <dbReference type="ARBA" id="ARBA00022692"/>
    </source>
</evidence>
<dbReference type="GO" id="GO:0005886">
    <property type="term" value="C:plasma membrane"/>
    <property type="evidence" value="ECO:0007669"/>
    <property type="project" value="TreeGrafter"/>
</dbReference>
<evidence type="ECO:0000256" key="8">
    <source>
        <dbReference type="ARBA" id="ARBA00023224"/>
    </source>
</evidence>
<dbReference type="PROSITE" id="PS00237">
    <property type="entry name" value="G_PROTEIN_RECEP_F1_1"/>
    <property type="match status" value="1"/>
</dbReference>
<comment type="similarity">
    <text evidence="2 9">Belongs to the G-protein coupled receptor 1 family.</text>
</comment>
<keyword evidence="6 10" id="KW-0472">Membrane</keyword>
<dbReference type="PANTHER" id="PTHR24243:SF208">
    <property type="entry name" value="PYROKININ-1 RECEPTOR"/>
    <property type="match status" value="1"/>
</dbReference>
<feature type="transmembrane region" description="Helical" evidence="10">
    <location>
        <begin position="295"/>
        <end position="315"/>
    </location>
</feature>
<evidence type="ECO:0000256" key="5">
    <source>
        <dbReference type="ARBA" id="ARBA00023040"/>
    </source>
</evidence>
<keyword evidence="7 9" id="KW-0675">Receptor</keyword>
<keyword evidence="8 9" id="KW-0807">Transducer</keyword>
<evidence type="ECO:0000256" key="7">
    <source>
        <dbReference type="ARBA" id="ARBA00023170"/>
    </source>
</evidence>
<evidence type="ECO:0000259" key="11">
    <source>
        <dbReference type="PROSITE" id="PS50262"/>
    </source>
</evidence>
<keyword evidence="4 10" id="KW-1133">Transmembrane helix</keyword>